<feature type="transmembrane region" description="Helical" evidence="5">
    <location>
        <begin position="300"/>
        <end position="318"/>
    </location>
</feature>
<dbReference type="PANTHER" id="PTHR37422:SF13">
    <property type="entry name" value="LIPOPOLYSACCHARIDE BIOSYNTHESIS PROTEIN PA4999-RELATED"/>
    <property type="match status" value="1"/>
</dbReference>
<feature type="transmembrane region" description="Helical" evidence="5">
    <location>
        <begin position="353"/>
        <end position="375"/>
    </location>
</feature>
<feature type="transmembrane region" description="Helical" evidence="5">
    <location>
        <begin position="266"/>
        <end position="294"/>
    </location>
</feature>
<reference evidence="7 8" key="1">
    <citation type="submission" date="2020-12" db="EMBL/GenBank/DDBJ databases">
        <title>Bacterial novel species Pedobacter sp. SD-b isolated from soil.</title>
        <authorList>
            <person name="Jung H.-Y."/>
        </authorList>
    </citation>
    <scope>NUCLEOTIDE SEQUENCE [LARGE SCALE GENOMIC DNA]</scope>
    <source>
        <strain evidence="7 8">SD-b</strain>
    </source>
</reference>
<comment type="caution">
    <text evidence="7">The sequence shown here is derived from an EMBL/GenBank/DDBJ whole genome shotgun (WGS) entry which is preliminary data.</text>
</comment>
<accession>A0ABS1BMY3</accession>
<dbReference type="InterPro" id="IPR051533">
    <property type="entry name" value="WaaL-like"/>
</dbReference>
<organism evidence="7 8">
    <name type="scientific">Pedobacter segetis</name>
    <dbReference type="NCBI Taxonomy" id="2793069"/>
    <lineage>
        <taxon>Bacteria</taxon>
        <taxon>Pseudomonadati</taxon>
        <taxon>Bacteroidota</taxon>
        <taxon>Sphingobacteriia</taxon>
        <taxon>Sphingobacteriales</taxon>
        <taxon>Sphingobacteriaceae</taxon>
        <taxon>Pedobacter</taxon>
    </lineage>
</organism>
<evidence type="ECO:0000256" key="1">
    <source>
        <dbReference type="ARBA" id="ARBA00004141"/>
    </source>
</evidence>
<keyword evidence="8" id="KW-1185">Reference proteome</keyword>
<feature type="transmembrane region" description="Helical" evidence="5">
    <location>
        <begin position="15"/>
        <end position="35"/>
    </location>
</feature>
<dbReference type="Pfam" id="PF04932">
    <property type="entry name" value="Wzy_C"/>
    <property type="match status" value="1"/>
</dbReference>
<evidence type="ECO:0000313" key="8">
    <source>
        <dbReference type="Proteomes" id="UP000660024"/>
    </source>
</evidence>
<feature type="transmembrane region" description="Helical" evidence="5">
    <location>
        <begin position="176"/>
        <end position="193"/>
    </location>
</feature>
<feature type="transmembrane region" description="Helical" evidence="5">
    <location>
        <begin position="89"/>
        <end position="106"/>
    </location>
</feature>
<keyword evidence="3 5" id="KW-1133">Transmembrane helix</keyword>
<dbReference type="EMBL" id="JAEHFY010000016">
    <property type="protein sequence ID" value="MBK0383666.1"/>
    <property type="molecule type" value="Genomic_DNA"/>
</dbReference>
<keyword evidence="7" id="KW-0436">Ligase</keyword>
<keyword evidence="2 5" id="KW-0812">Transmembrane</keyword>
<dbReference type="RefSeq" id="WP_200586622.1">
    <property type="nucleotide sequence ID" value="NZ_JAEHFY010000016.1"/>
</dbReference>
<name>A0ABS1BMY3_9SPHI</name>
<feature type="transmembrane region" description="Helical" evidence="5">
    <location>
        <begin position="451"/>
        <end position="472"/>
    </location>
</feature>
<gene>
    <name evidence="7" type="ORF">I5M32_11920</name>
</gene>
<evidence type="ECO:0000259" key="6">
    <source>
        <dbReference type="Pfam" id="PF04932"/>
    </source>
</evidence>
<feature type="transmembrane region" description="Helical" evidence="5">
    <location>
        <begin position="395"/>
        <end position="414"/>
    </location>
</feature>
<evidence type="ECO:0000256" key="2">
    <source>
        <dbReference type="ARBA" id="ARBA00022692"/>
    </source>
</evidence>
<evidence type="ECO:0000313" key="7">
    <source>
        <dbReference type="EMBL" id="MBK0383666.1"/>
    </source>
</evidence>
<protein>
    <submittedName>
        <fullName evidence="7">O-antigen ligase family protein</fullName>
    </submittedName>
</protein>
<evidence type="ECO:0000256" key="4">
    <source>
        <dbReference type="ARBA" id="ARBA00023136"/>
    </source>
</evidence>
<feature type="transmembrane region" description="Helical" evidence="5">
    <location>
        <begin position="41"/>
        <end position="59"/>
    </location>
</feature>
<sequence>MENLELQKEDINKKVLSISLVVLVLLSLISAFIFTNYGYKYGLLPLAISFAAVFIYIVIKEPKFAVIALMLGSYFIIFLITLVTTTFPLGTLMDGMLAILTLAFFIKQKYNRNYWIFKNPISYILVIWISYNILQFFNPAAASRLAWLYTIRSVALVMLSYYIFTYYIDNVKFLRTILMLWLGLCVFAALWAIKQEYFGFFGFEEKNHYDQLYINLNFIDGRWRKNSIFSDPVSFSYNMAAAALLCLGLMTGPYKTKYKVLLGSMAVLFLTVMTYSGTRSAYILVPAAFLMFVVLKLNRFLIAITIPISLAFLILINVPTSNITLTRFQSAFRPNEDASYNVRKLNQKRVQPFIQTHPFGGGLGGSGIWGVRFAPNSFLAQFPPDSGYVRVALELGWVGLLLICSIMFTALYVGIKNFFTIKDPELRAICLSMILIVFAFSLANYPQEAIVQYPLSIYFYLVLAIITLTKVFDDKKQGNMVSNLEKKKKLVDYRVV</sequence>
<proteinExistence type="predicted"/>
<feature type="transmembrane region" description="Helical" evidence="5">
    <location>
        <begin position="426"/>
        <end position="445"/>
    </location>
</feature>
<evidence type="ECO:0000256" key="5">
    <source>
        <dbReference type="SAM" id="Phobius"/>
    </source>
</evidence>
<dbReference type="PANTHER" id="PTHR37422">
    <property type="entry name" value="TEICHURONIC ACID BIOSYNTHESIS PROTEIN TUAE"/>
    <property type="match status" value="1"/>
</dbReference>
<feature type="transmembrane region" description="Helical" evidence="5">
    <location>
        <begin position="235"/>
        <end position="254"/>
    </location>
</feature>
<comment type="subcellular location">
    <subcellularLocation>
        <location evidence="1">Membrane</location>
        <topology evidence="1">Multi-pass membrane protein</topology>
    </subcellularLocation>
</comment>
<dbReference type="InterPro" id="IPR007016">
    <property type="entry name" value="O-antigen_ligase-rel_domated"/>
</dbReference>
<evidence type="ECO:0000256" key="3">
    <source>
        <dbReference type="ARBA" id="ARBA00022989"/>
    </source>
</evidence>
<feature type="transmembrane region" description="Helical" evidence="5">
    <location>
        <begin position="115"/>
        <end position="134"/>
    </location>
</feature>
<feature type="domain" description="O-antigen ligase-related" evidence="6">
    <location>
        <begin position="266"/>
        <end position="403"/>
    </location>
</feature>
<dbReference type="Proteomes" id="UP000660024">
    <property type="component" value="Unassembled WGS sequence"/>
</dbReference>
<keyword evidence="4 5" id="KW-0472">Membrane</keyword>
<feature type="transmembrane region" description="Helical" evidence="5">
    <location>
        <begin position="146"/>
        <end position="164"/>
    </location>
</feature>
<dbReference type="GO" id="GO:0016874">
    <property type="term" value="F:ligase activity"/>
    <property type="evidence" value="ECO:0007669"/>
    <property type="project" value="UniProtKB-KW"/>
</dbReference>